<gene>
    <name evidence="1" type="ORF">CLV71_1081</name>
</gene>
<protein>
    <submittedName>
        <fullName evidence="1">Uncharacterized protein</fullName>
    </submittedName>
</protein>
<name>A0A4V6Q6R8_9PSEU</name>
<dbReference type="EMBL" id="SOCP01000008">
    <property type="protein sequence ID" value="TDV48641.1"/>
    <property type="molecule type" value="Genomic_DNA"/>
</dbReference>
<dbReference type="AlphaFoldDB" id="A0A4V6Q6R8"/>
<accession>A0A4V6Q6R8</accession>
<organism evidence="1 2">
    <name type="scientific">Actinophytocola oryzae</name>
    <dbReference type="NCBI Taxonomy" id="502181"/>
    <lineage>
        <taxon>Bacteria</taxon>
        <taxon>Bacillati</taxon>
        <taxon>Actinomycetota</taxon>
        <taxon>Actinomycetes</taxon>
        <taxon>Pseudonocardiales</taxon>
        <taxon>Pseudonocardiaceae</taxon>
    </lineage>
</organism>
<proteinExistence type="predicted"/>
<reference evidence="1 2" key="1">
    <citation type="submission" date="2019-03" db="EMBL/GenBank/DDBJ databases">
        <title>Genomic Encyclopedia of Archaeal and Bacterial Type Strains, Phase II (KMG-II): from individual species to whole genera.</title>
        <authorList>
            <person name="Goeker M."/>
        </authorList>
    </citation>
    <scope>NUCLEOTIDE SEQUENCE [LARGE SCALE GENOMIC DNA]</scope>
    <source>
        <strain evidence="1 2">DSM 45499</strain>
    </source>
</reference>
<evidence type="ECO:0000313" key="1">
    <source>
        <dbReference type="EMBL" id="TDV48641.1"/>
    </source>
</evidence>
<evidence type="ECO:0000313" key="2">
    <source>
        <dbReference type="Proteomes" id="UP000294927"/>
    </source>
</evidence>
<dbReference type="Proteomes" id="UP000294927">
    <property type="component" value="Unassembled WGS sequence"/>
</dbReference>
<comment type="caution">
    <text evidence="1">The sequence shown here is derived from an EMBL/GenBank/DDBJ whole genome shotgun (WGS) entry which is preliminary data.</text>
</comment>
<keyword evidence="2" id="KW-1185">Reference proteome</keyword>
<sequence length="83" mass="8373">MDRSPSDRSPTDRFGVDTLAPCARLIRLNAPSVAAANGIAAPLSADAPSFGGNNLDNAPANGSCATLIAWFAAAPPIPICIPV</sequence>